<name>A0ABR2ZC80_9AGAR</name>
<proteinExistence type="predicted"/>
<sequence>MVHGMPYLWSCISVVGEFAFDIIPLLKHCLRRSQPHPLSVRLSAGVWNLPRNETAHECIALVAEHAHRIKKLHVGGTYFSRVLQLLNVTLPLPALESFQTSGHYSGLGHNSLMWQGLLHAPLLRDVSLYEDPWRVVRTDNLCLPYHQLTSLALMGYGNDEDITRVVLQVLPLCTKLTSLKTPFLASIFSLRNHTTPIPQPQGVTVLPSLQRLTIAVSWAPIDIDTFFTHFDFPNLSALEIEFTGSLSPQFVQEAFSGTLAISSRPPAFQRALSSLSSLNLRCPMTFSDGWPVTPILRATPALQSFELGIPGLNAVGTPSDVLVNCLDTLIISRNKETVVPELSSLVVWDACLTICDLNAVACEGVVARLVQMARSRVDANLRHFQLEYSNYKFTPEDWPGSAKAGNHESNSTSDVCWCHCAGQEGRIPSPWRGIRGQLQPLRESGLQVEVKYRDCSF</sequence>
<dbReference type="Gene3D" id="3.80.10.10">
    <property type="entry name" value="Ribonuclease Inhibitor"/>
    <property type="match status" value="1"/>
</dbReference>
<accession>A0ABR2ZC80</accession>
<organism evidence="1 2">
    <name type="scientific">Marasmius tenuissimus</name>
    <dbReference type="NCBI Taxonomy" id="585030"/>
    <lineage>
        <taxon>Eukaryota</taxon>
        <taxon>Fungi</taxon>
        <taxon>Dikarya</taxon>
        <taxon>Basidiomycota</taxon>
        <taxon>Agaricomycotina</taxon>
        <taxon>Agaricomycetes</taxon>
        <taxon>Agaricomycetidae</taxon>
        <taxon>Agaricales</taxon>
        <taxon>Marasmiineae</taxon>
        <taxon>Marasmiaceae</taxon>
        <taxon>Marasmius</taxon>
    </lineage>
</organism>
<dbReference type="Proteomes" id="UP001437256">
    <property type="component" value="Unassembled WGS sequence"/>
</dbReference>
<dbReference type="InterPro" id="IPR032675">
    <property type="entry name" value="LRR_dom_sf"/>
</dbReference>
<gene>
    <name evidence="1" type="ORF">AAF712_014720</name>
</gene>
<dbReference type="EMBL" id="JBBXMP010000295">
    <property type="protein sequence ID" value="KAL0058599.1"/>
    <property type="molecule type" value="Genomic_DNA"/>
</dbReference>
<evidence type="ECO:0000313" key="1">
    <source>
        <dbReference type="EMBL" id="KAL0058599.1"/>
    </source>
</evidence>
<comment type="caution">
    <text evidence="1">The sequence shown here is derived from an EMBL/GenBank/DDBJ whole genome shotgun (WGS) entry which is preliminary data.</text>
</comment>
<reference evidence="1 2" key="1">
    <citation type="submission" date="2024-05" db="EMBL/GenBank/DDBJ databases">
        <title>A draft genome resource for the thread blight pathogen Marasmius tenuissimus strain MS-2.</title>
        <authorList>
            <person name="Yulfo-Soto G.E."/>
            <person name="Baruah I.K."/>
            <person name="Amoako-Attah I."/>
            <person name="Bukari Y."/>
            <person name="Meinhardt L.W."/>
            <person name="Bailey B.A."/>
            <person name="Cohen S.P."/>
        </authorList>
    </citation>
    <scope>NUCLEOTIDE SEQUENCE [LARGE SCALE GENOMIC DNA]</scope>
    <source>
        <strain evidence="1 2">MS-2</strain>
    </source>
</reference>
<keyword evidence="2" id="KW-1185">Reference proteome</keyword>
<evidence type="ECO:0000313" key="2">
    <source>
        <dbReference type="Proteomes" id="UP001437256"/>
    </source>
</evidence>
<protein>
    <submittedName>
        <fullName evidence="1">Uncharacterized protein</fullName>
    </submittedName>
</protein>